<dbReference type="NCBIfam" id="TIGR01003">
    <property type="entry name" value="PTS_HPr_family"/>
    <property type="match status" value="1"/>
</dbReference>
<dbReference type="PANTHER" id="PTHR33705">
    <property type="entry name" value="PHOSPHOCARRIER PROTEIN HPR"/>
    <property type="match status" value="1"/>
</dbReference>
<gene>
    <name evidence="5" type="ORF">ACFOZ1_10770</name>
</gene>
<evidence type="ECO:0000256" key="2">
    <source>
        <dbReference type="ARBA" id="ARBA00022490"/>
    </source>
</evidence>
<dbReference type="Pfam" id="PF00381">
    <property type="entry name" value="PTS-HPr"/>
    <property type="match status" value="1"/>
</dbReference>
<keyword evidence="2" id="KW-0963">Cytoplasm</keyword>
<dbReference type="EMBL" id="JBHSDV010000003">
    <property type="protein sequence ID" value="MFC4388283.1"/>
    <property type="molecule type" value="Genomic_DNA"/>
</dbReference>
<sequence length="84" mass="9367">MYVKEIKVNRILGPKEIQELSNLAREYESDIKLQSKHYKIDVKSILGLLALNLGQGSDVTVIAMGEDDKEAMDAISAYLQSINV</sequence>
<evidence type="ECO:0000313" key="6">
    <source>
        <dbReference type="Proteomes" id="UP001595880"/>
    </source>
</evidence>
<evidence type="ECO:0000256" key="3">
    <source>
        <dbReference type="ARBA" id="ARBA00022683"/>
    </source>
</evidence>
<evidence type="ECO:0000313" key="5">
    <source>
        <dbReference type="EMBL" id="MFC4388283.1"/>
    </source>
</evidence>
<dbReference type="InterPro" id="IPR035895">
    <property type="entry name" value="HPr-like_sf"/>
</dbReference>
<dbReference type="RefSeq" id="WP_390199197.1">
    <property type="nucleotide sequence ID" value="NZ_JBHSDV010000003.1"/>
</dbReference>
<dbReference type="InterPro" id="IPR000032">
    <property type="entry name" value="HPr-like"/>
</dbReference>
<comment type="caution">
    <text evidence="5">The sequence shown here is derived from an EMBL/GenBank/DDBJ whole genome shotgun (WGS) entry which is preliminary data.</text>
</comment>
<evidence type="ECO:0000256" key="1">
    <source>
        <dbReference type="ARBA" id="ARBA00004496"/>
    </source>
</evidence>
<dbReference type="PRINTS" id="PR00107">
    <property type="entry name" value="PHOSPHOCPHPR"/>
</dbReference>
<dbReference type="PROSITE" id="PS51350">
    <property type="entry name" value="PTS_HPR_DOM"/>
    <property type="match status" value="1"/>
</dbReference>
<dbReference type="Proteomes" id="UP001595880">
    <property type="component" value="Unassembled WGS sequence"/>
</dbReference>
<accession>A0ABV8VUU5</accession>
<dbReference type="CDD" id="cd00367">
    <property type="entry name" value="PTS-HPr_like"/>
    <property type="match status" value="1"/>
</dbReference>
<dbReference type="PANTHER" id="PTHR33705:SF2">
    <property type="entry name" value="PHOSPHOCARRIER PROTEIN NPR"/>
    <property type="match status" value="1"/>
</dbReference>
<evidence type="ECO:0000259" key="4">
    <source>
        <dbReference type="PROSITE" id="PS51350"/>
    </source>
</evidence>
<comment type="subcellular location">
    <subcellularLocation>
        <location evidence="1">Cytoplasm</location>
    </subcellularLocation>
</comment>
<dbReference type="SUPFAM" id="SSF55594">
    <property type="entry name" value="HPr-like"/>
    <property type="match status" value="1"/>
</dbReference>
<name>A0ABV8VUU5_9BACI</name>
<keyword evidence="3" id="KW-0598">Phosphotransferase system</keyword>
<keyword evidence="6" id="KW-1185">Reference proteome</keyword>
<reference evidence="6" key="1">
    <citation type="journal article" date="2019" name="Int. J. Syst. Evol. Microbiol.">
        <title>The Global Catalogue of Microorganisms (GCM) 10K type strain sequencing project: providing services to taxonomists for standard genome sequencing and annotation.</title>
        <authorList>
            <consortium name="The Broad Institute Genomics Platform"/>
            <consortium name="The Broad Institute Genome Sequencing Center for Infectious Disease"/>
            <person name="Wu L."/>
            <person name="Ma J."/>
        </authorList>
    </citation>
    <scope>NUCLEOTIDE SEQUENCE [LARGE SCALE GENOMIC DNA]</scope>
    <source>
        <strain evidence="6">KACC 14058</strain>
    </source>
</reference>
<protein>
    <submittedName>
        <fullName evidence="5">HPr family phosphocarrier protein</fullName>
    </submittedName>
</protein>
<proteinExistence type="predicted"/>
<dbReference type="Gene3D" id="3.30.1340.10">
    <property type="entry name" value="HPr-like"/>
    <property type="match status" value="1"/>
</dbReference>
<feature type="domain" description="HPr" evidence="4">
    <location>
        <begin position="1"/>
        <end position="84"/>
    </location>
</feature>
<dbReference type="InterPro" id="IPR050399">
    <property type="entry name" value="HPr"/>
</dbReference>
<organism evidence="5 6">
    <name type="scientific">Gracilibacillus marinus</name>
    <dbReference type="NCBI Taxonomy" id="630535"/>
    <lineage>
        <taxon>Bacteria</taxon>
        <taxon>Bacillati</taxon>
        <taxon>Bacillota</taxon>
        <taxon>Bacilli</taxon>
        <taxon>Bacillales</taxon>
        <taxon>Bacillaceae</taxon>
        <taxon>Gracilibacillus</taxon>
    </lineage>
</organism>